<proteinExistence type="predicted"/>
<evidence type="ECO:0008006" key="3">
    <source>
        <dbReference type="Google" id="ProtNLM"/>
    </source>
</evidence>
<dbReference type="AlphaFoldDB" id="A0A0K6FN66"/>
<evidence type="ECO:0000313" key="2">
    <source>
        <dbReference type="Proteomes" id="UP000044841"/>
    </source>
</evidence>
<gene>
    <name evidence="1" type="ORF">RSOLAG22IIIB_03058</name>
</gene>
<dbReference type="EMBL" id="CYGV01000113">
    <property type="protein sequence ID" value="CUA67414.1"/>
    <property type="molecule type" value="Genomic_DNA"/>
</dbReference>
<name>A0A0K6FN66_9AGAM</name>
<dbReference type="Proteomes" id="UP000044841">
    <property type="component" value="Unassembled WGS sequence"/>
</dbReference>
<sequence length="499" mass="55986">MDLDFVGYKARRREPPMPLGDTVNYFSVSAATPPGVTHPSGTLLRLKLDNPDADHPFRSSQLVHGRIHIQSPDKALRIHNLSLRVYFESRTLYWSLELQSPENKFDQTMSKIKNPSTLDYENVMRHEVHRGVVPPSNVTLSWDTNPIEIQPEHERVLAFSFIVPRTIRITEWSDHPSAPRDLVHIDRFPPPTLRDSRFGSVQWVVEAIADLAPNLTSNQDTDTMLHLSTDDQVVSRIAFPFVPSAQDVGSLWDEPFFGDDMRKDTFGSRKLSENEVESGKKAMMERVRARGGKWDVYVKGFPAGRNTMWSELYTPAGSVVPIDASTLPILVYLKHTGAQSSLKSLFRASKPKPVHLRRALVTLLRTSSTRGGKETRPHVKNTPVCQQEFLFDTESSSSSPGLGISYEDADPVELDLTLDLQSGSNPVKLCTPSFRTPNFQHEFLLTVSVLFVEDDIERFVGRFPVQLLPAQDDGNQLPAFEEAVGGDAPPTFEESVSRS</sequence>
<protein>
    <recommendedName>
        <fullName evidence="3">Arrestin-like N-terminal domain-containing protein</fullName>
    </recommendedName>
</protein>
<organism evidence="1 2">
    <name type="scientific">Rhizoctonia solani</name>
    <dbReference type="NCBI Taxonomy" id="456999"/>
    <lineage>
        <taxon>Eukaryota</taxon>
        <taxon>Fungi</taxon>
        <taxon>Dikarya</taxon>
        <taxon>Basidiomycota</taxon>
        <taxon>Agaricomycotina</taxon>
        <taxon>Agaricomycetes</taxon>
        <taxon>Cantharellales</taxon>
        <taxon>Ceratobasidiaceae</taxon>
        <taxon>Rhizoctonia</taxon>
    </lineage>
</organism>
<reference evidence="1 2" key="1">
    <citation type="submission" date="2015-07" db="EMBL/GenBank/DDBJ databases">
        <authorList>
            <person name="Noorani M."/>
        </authorList>
    </citation>
    <scope>NUCLEOTIDE SEQUENCE [LARGE SCALE GENOMIC DNA]</scope>
    <source>
        <strain evidence="1">BBA 69670</strain>
    </source>
</reference>
<evidence type="ECO:0000313" key="1">
    <source>
        <dbReference type="EMBL" id="CUA67414.1"/>
    </source>
</evidence>
<keyword evidence="2" id="KW-1185">Reference proteome</keyword>
<accession>A0A0K6FN66</accession>